<proteinExistence type="predicted"/>
<organism evidence="2 3">
    <name type="scientific">Vibrio nereis</name>
    <dbReference type="NCBI Taxonomy" id="693"/>
    <lineage>
        <taxon>Bacteria</taxon>
        <taxon>Pseudomonadati</taxon>
        <taxon>Pseudomonadota</taxon>
        <taxon>Gammaproteobacteria</taxon>
        <taxon>Vibrionales</taxon>
        <taxon>Vibrionaceae</taxon>
        <taxon>Vibrio</taxon>
    </lineage>
</organism>
<feature type="transmembrane region" description="Helical" evidence="1">
    <location>
        <begin position="15"/>
        <end position="34"/>
    </location>
</feature>
<sequence>MTERNSSIISFQVTLNDILLVVLIVVTFLTYLVAKDSLELEKEKFSPYFVQTEYFPIQEILDTAETAYLFENEGEKRGSYKFYAASNEFWLELDGDNKGKRRSIELGYGLGKGEAQRLNFKVYMPTGKQMPSLASYRFTLTTPTQGVIHDKSYCYQLIEGKKYVNVGCPTSNN</sequence>
<keyword evidence="1" id="KW-1133">Transmembrane helix</keyword>
<keyword evidence="1" id="KW-0812">Transmembrane</keyword>
<evidence type="ECO:0000313" key="3">
    <source>
        <dbReference type="Proteomes" id="UP000037515"/>
    </source>
</evidence>
<dbReference type="PATRIC" id="fig|693.5.peg.3819"/>
<reference evidence="3" key="1">
    <citation type="submission" date="2015-08" db="EMBL/GenBank/DDBJ databases">
        <title>Vibrio galatheae sp. nov., a novel member of the Vibrionaceae family isolated from the Solomon Islands.</title>
        <authorList>
            <person name="Giubergia S."/>
            <person name="Machado H."/>
            <person name="Mateiu R.V."/>
            <person name="Gram L."/>
        </authorList>
    </citation>
    <scope>NUCLEOTIDE SEQUENCE [LARGE SCALE GENOMIC DNA]</scope>
    <source>
        <strain evidence="3">DSM 19584</strain>
    </source>
</reference>
<dbReference type="AlphaFoldDB" id="A0A0M0HI65"/>
<dbReference type="RefSeq" id="WP_053397295.1">
    <property type="nucleotide sequence ID" value="NZ_LHPJ01000051.1"/>
</dbReference>
<protein>
    <submittedName>
        <fullName evidence="2">Uncharacterized protein</fullName>
    </submittedName>
</protein>
<dbReference type="Proteomes" id="UP000037515">
    <property type="component" value="Unassembled WGS sequence"/>
</dbReference>
<evidence type="ECO:0000256" key="1">
    <source>
        <dbReference type="SAM" id="Phobius"/>
    </source>
</evidence>
<comment type="caution">
    <text evidence="2">The sequence shown here is derived from an EMBL/GenBank/DDBJ whole genome shotgun (WGS) entry which is preliminary data.</text>
</comment>
<dbReference type="EMBL" id="LHPJ01000051">
    <property type="protein sequence ID" value="KOO01784.1"/>
    <property type="molecule type" value="Genomic_DNA"/>
</dbReference>
<evidence type="ECO:0000313" key="2">
    <source>
        <dbReference type="EMBL" id="KOO01784.1"/>
    </source>
</evidence>
<accession>A0A0M0HI65</accession>
<keyword evidence="1" id="KW-0472">Membrane</keyword>
<gene>
    <name evidence="2" type="ORF">AKJ17_18780</name>
</gene>
<keyword evidence="3" id="KW-1185">Reference proteome</keyword>
<name>A0A0M0HI65_VIBNE</name>